<evidence type="ECO:0000313" key="2">
    <source>
        <dbReference type="EMBL" id="EKC42575.1"/>
    </source>
</evidence>
<dbReference type="EMBL" id="JH817227">
    <property type="protein sequence ID" value="EKC42575.1"/>
    <property type="molecule type" value="Genomic_DNA"/>
</dbReference>
<reference evidence="2" key="1">
    <citation type="journal article" date="2012" name="Nature">
        <title>The oyster genome reveals stress adaptation and complexity of shell formation.</title>
        <authorList>
            <person name="Zhang G."/>
            <person name="Fang X."/>
            <person name="Guo X."/>
            <person name="Li L."/>
            <person name="Luo R."/>
            <person name="Xu F."/>
            <person name="Yang P."/>
            <person name="Zhang L."/>
            <person name="Wang X."/>
            <person name="Qi H."/>
            <person name="Xiong Z."/>
            <person name="Que H."/>
            <person name="Xie Y."/>
            <person name="Holland P.W."/>
            <person name="Paps J."/>
            <person name="Zhu Y."/>
            <person name="Wu F."/>
            <person name="Chen Y."/>
            <person name="Wang J."/>
            <person name="Peng C."/>
            <person name="Meng J."/>
            <person name="Yang L."/>
            <person name="Liu J."/>
            <person name="Wen B."/>
            <person name="Zhang N."/>
            <person name="Huang Z."/>
            <person name="Zhu Q."/>
            <person name="Feng Y."/>
            <person name="Mount A."/>
            <person name="Hedgecock D."/>
            <person name="Xu Z."/>
            <person name="Liu Y."/>
            <person name="Domazet-Loso T."/>
            <person name="Du Y."/>
            <person name="Sun X."/>
            <person name="Zhang S."/>
            <person name="Liu B."/>
            <person name="Cheng P."/>
            <person name="Jiang X."/>
            <person name="Li J."/>
            <person name="Fan D."/>
            <person name="Wang W."/>
            <person name="Fu W."/>
            <person name="Wang T."/>
            <person name="Wang B."/>
            <person name="Zhang J."/>
            <person name="Peng Z."/>
            <person name="Li Y."/>
            <person name="Li N."/>
            <person name="Wang J."/>
            <person name="Chen M."/>
            <person name="He Y."/>
            <person name="Tan F."/>
            <person name="Song X."/>
            <person name="Zheng Q."/>
            <person name="Huang R."/>
            <person name="Yang H."/>
            <person name="Du X."/>
            <person name="Chen L."/>
            <person name="Yang M."/>
            <person name="Gaffney P.M."/>
            <person name="Wang S."/>
            <person name="Luo L."/>
            <person name="She Z."/>
            <person name="Ming Y."/>
            <person name="Huang W."/>
            <person name="Zhang S."/>
            <person name="Huang B."/>
            <person name="Zhang Y."/>
            <person name="Qu T."/>
            <person name="Ni P."/>
            <person name="Miao G."/>
            <person name="Wang J."/>
            <person name="Wang Q."/>
            <person name="Steinberg C.E."/>
            <person name="Wang H."/>
            <person name="Li N."/>
            <person name="Qian L."/>
            <person name="Zhang G."/>
            <person name="Li Y."/>
            <person name="Yang H."/>
            <person name="Liu X."/>
            <person name="Wang J."/>
            <person name="Yin Y."/>
            <person name="Wang J."/>
        </authorList>
    </citation>
    <scope>NUCLEOTIDE SEQUENCE [LARGE SCALE GENOMIC DNA]</scope>
    <source>
        <strain evidence="2">05x7-T-G4-1.051#20</strain>
    </source>
</reference>
<proteinExistence type="predicted"/>
<gene>
    <name evidence="2" type="ORF">CGI_10023692</name>
</gene>
<dbReference type="InterPro" id="IPR045860">
    <property type="entry name" value="Snake_toxin-like_sf"/>
</dbReference>
<dbReference type="SUPFAM" id="SSF56436">
    <property type="entry name" value="C-type lectin-like"/>
    <property type="match status" value="1"/>
</dbReference>
<dbReference type="Gene3D" id="3.10.100.10">
    <property type="entry name" value="Mannose-Binding Protein A, subunit A"/>
    <property type="match status" value="1"/>
</dbReference>
<feature type="region of interest" description="Disordered" evidence="1">
    <location>
        <begin position="583"/>
        <end position="609"/>
    </location>
</feature>
<evidence type="ECO:0000256" key="1">
    <source>
        <dbReference type="SAM" id="MobiDB-lite"/>
    </source>
</evidence>
<sequence>MKITIQVYRRPLFSLVFVSHNVFACDDVSTSACQKFAAQNPAMCDYGSCYATLCPRTCQKCASVTCYSCRAVARPENCNTTIECPSKDFKCILAKSYTDDFREVFGLGCALGNLCDSADSNTICCSTDLCNNNKTQPTTTTTAARKLPIRRGNKDKVVRQTAASCTDIHDDACRDLLSSDASICDTACAKSLCPLTCGACKQCYDCDYVSDSKTINTYHEHGFRLGCAPDILCNKLTSMAVSTFGRKRALAGGCCDGNLCNDHLKAVTTTPTTTTTTTTTTTKDPLCQCTGTFYYQVNNECYFISGTEGTRQNGQDYCNIHCGQLATFTESSQLSAVTTHYYNLFRHSLDPHFYHYKYHHYDHMFVDAVKYHKSHTHPTYIWESTGRTVLSSFLNLHNVNSTYSDMCAVTSSLHSNTIQAEDCSDSPHPHVWSLSHKTQRCVTMGVVTPPYVQGPVTNVVCDNDNGNTMCCSNNLCNNNKTQPTTTTTAGKLSVRRENKNKVVRKTAASCTDIHEDACRDLLSSDANICNTTCAKTICPNCYGIETITAYSEHGFRLGCAPDLLCSHLASMAVNTFGRKRALAGRDNHDNNDDDDTNNHNNKNNNQRSM</sequence>
<dbReference type="InterPro" id="IPR016187">
    <property type="entry name" value="CTDL_fold"/>
</dbReference>
<dbReference type="HOGENOM" id="CLU_448540_0_0_1"/>
<dbReference type="InParanoid" id="K1RLZ4"/>
<protein>
    <submittedName>
        <fullName evidence="2">Uncharacterized protein</fullName>
    </submittedName>
</protein>
<dbReference type="AlphaFoldDB" id="K1RLZ4"/>
<dbReference type="InterPro" id="IPR016186">
    <property type="entry name" value="C-type_lectin-like/link_sf"/>
</dbReference>
<dbReference type="Gene3D" id="2.10.60.10">
    <property type="entry name" value="CD59"/>
    <property type="match status" value="1"/>
</dbReference>
<name>K1RLZ4_MAGGI</name>
<dbReference type="SUPFAM" id="SSF57302">
    <property type="entry name" value="Snake toxin-like"/>
    <property type="match status" value="1"/>
</dbReference>
<feature type="compositionally biased region" description="Low complexity" evidence="1">
    <location>
        <begin position="598"/>
        <end position="609"/>
    </location>
</feature>
<accession>K1RLZ4</accession>
<organism evidence="2">
    <name type="scientific">Magallana gigas</name>
    <name type="common">Pacific oyster</name>
    <name type="synonym">Crassostrea gigas</name>
    <dbReference type="NCBI Taxonomy" id="29159"/>
    <lineage>
        <taxon>Eukaryota</taxon>
        <taxon>Metazoa</taxon>
        <taxon>Spiralia</taxon>
        <taxon>Lophotrochozoa</taxon>
        <taxon>Mollusca</taxon>
        <taxon>Bivalvia</taxon>
        <taxon>Autobranchia</taxon>
        <taxon>Pteriomorphia</taxon>
        <taxon>Ostreida</taxon>
        <taxon>Ostreoidea</taxon>
        <taxon>Ostreidae</taxon>
        <taxon>Magallana</taxon>
    </lineage>
</organism>